<dbReference type="AlphaFoldDB" id="A0A4P6ZJL4"/>
<feature type="signal peptide" evidence="1">
    <location>
        <begin position="1"/>
        <end position="41"/>
    </location>
</feature>
<evidence type="ECO:0000313" key="3">
    <source>
        <dbReference type="Proteomes" id="UP000294321"/>
    </source>
</evidence>
<protein>
    <submittedName>
        <fullName evidence="2">Uncharacterized protein</fullName>
    </submittedName>
</protein>
<gene>
    <name evidence="2" type="ORF">ELX58_00375</name>
</gene>
<dbReference type="KEGG" id="lji:ELX58_00375"/>
<dbReference type="EMBL" id="CP034726">
    <property type="protein sequence ID" value="QBP17667.1"/>
    <property type="molecule type" value="Genomic_DNA"/>
</dbReference>
<proteinExistence type="predicted"/>
<dbReference type="Proteomes" id="UP000294321">
    <property type="component" value="Chromosome"/>
</dbReference>
<evidence type="ECO:0000313" key="2">
    <source>
        <dbReference type="EMBL" id="QBP17667.1"/>
    </source>
</evidence>
<keyword evidence="1" id="KW-0732">Signal</keyword>
<accession>A0A4P6ZJL4</accession>
<sequence>MLYNKNKVSKTNDKKILHKVGKQWKVVSVALLMAVAGGAVAASHTTANADALTTPTMRMASSAAPQSANSSATSQSTSSAQSSSAVSYVQNNAGSATSYHAQAVSASSAKNSYANKGVMSFVNSVNAEYAPAVSAFQSDANSASAKEANDTKLASSYSAVAGKASTKSTVNSLALKNGSDATDFAGSVDVQNQVNNETASSASADVNANSAVQSMAYALTHTNWSLAATQADLNAKFADAKSTVASKTVSNANTASTKSASVSSAASNTAKKASMVSSEASALSAEASMNQPLDNMFMNLVHNDLSSAVSGLFTKSADQTSALAKANYFVNSAVASAARQESLNASSLFNSKADLDGKSTATSSALSNNSVSATDFASYLASYATDSVAADANGSLTASLDALNGNLAASLTSDFDYLTSVASNEGESQEANSMAIFANAHVASANFYSAKASNAMNAFVSGADKANNASVSASYADDVANAEKVLVNNLSAAVNSTVSEPKAASAAVSYAKNLLGKAAQSTPDAVNEVFSGLNDQYKGNTKVYDKVADQNNFLTAVKALLSSDSNAQKKALTDAYGDSALTIAQNTKVSDAVKDPEAVEGLLNKAADALNAYNKQDTLSAIDKLPNLASDLGGSTKGSHTITTYSTVVDALFNDSDAKTKAAKALANDTDFVPTGDQTGTNSVAKVAADLQNAAKALKGASDQFANVQYTTAAGHNGLEEDTDAENAEGVSPASASVEDYAESAALASLGVNYNSLEASSATSAFSDVNSAVNSASASMSAQSSSNAQFSNDAKNGNSADQFSMELSVASSSANSAFNNASSVASSYATAMDVPLTLAASFATSYSNDASTESSVASSAESEMTNVYNSVASAQSNSSFASDNASYLAASSEEAQYNSLSTEFADNVWANTPLYVTATKNALLHSKPNYNVNGDKKVAKVTKGEQFTVVGLGFGNNGALHLLVTNGKDKGFLTTAKGYVTPTYAEASDTTNYNVTITLTKNARLFKDAARKVSAHKTLAKGTVVNATAYSNDDKFGGYSAFQDNKTGLYFTANTKFFSYGAPKSASAASNTSASASNASVAPSSAASSANQKFFF</sequence>
<organism evidence="2 3">
    <name type="scientific">Acetilactobacillus jinshanensis</name>
    <dbReference type="NCBI Taxonomy" id="1720083"/>
    <lineage>
        <taxon>Bacteria</taxon>
        <taxon>Bacillati</taxon>
        <taxon>Bacillota</taxon>
        <taxon>Bacilli</taxon>
        <taxon>Lactobacillales</taxon>
        <taxon>Lactobacillaceae</taxon>
        <taxon>Acetilactobacillus</taxon>
    </lineage>
</organism>
<feature type="chain" id="PRO_5038927874" evidence="1">
    <location>
        <begin position="42"/>
        <end position="1096"/>
    </location>
</feature>
<keyword evidence="3" id="KW-1185">Reference proteome</keyword>
<evidence type="ECO:0000256" key="1">
    <source>
        <dbReference type="SAM" id="SignalP"/>
    </source>
</evidence>
<reference evidence="3" key="1">
    <citation type="submission" date="2018-12" db="EMBL/GenBank/DDBJ databases">
        <title>A new species of lactobacillus.</title>
        <authorList>
            <person name="Jian Y."/>
            <person name="Xin L."/>
            <person name="Hong Z.J."/>
            <person name="Ming L.Z."/>
            <person name="Hong X.Z."/>
        </authorList>
    </citation>
    <scope>NUCLEOTIDE SEQUENCE [LARGE SCALE GENOMIC DNA]</scope>
    <source>
        <strain evidence="3">HSLZ-75</strain>
    </source>
</reference>
<name>A0A4P6ZJL4_9LACO</name>
<dbReference type="RefSeq" id="WP_133441213.1">
    <property type="nucleotide sequence ID" value="NZ_CP034726.1"/>
</dbReference>